<protein>
    <submittedName>
        <fullName evidence="2">Serine protein kinase PrkA</fullName>
    </submittedName>
</protein>
<keyword evidence="2" id="KW-0418">Kinase</keyword>
<dbReference type="InterPro" id="IPR013153">
    <property type="entry name" value="Prk_AAA"/>
</dbReference>
<reference evidence="2" key="1">
    <citation type="journal article" date="2022" name="Environ. Microbiol.">
        <title>Geoalkalibacter halelectricus SAP #1 sp. nov. possessing extracellular electron transfer and mineral#reducing capabilities from a haloalkaline environment.</title>
        <authorList>
            <person name="Yadav S."/>
            <person name="Singh R."/>
            <person name="Sundharam S.S."/>
            <person name="Chaudhary S."/>
            <person name="Krishnamurthi S."/>
            <person name="Patil S.A."/>
        </authorList>
    </citation>
    <scope>NUCLEOTIDE SEQUENCE</scope>
    <source>
        <strain evidence="2">SAP-1</strain>
    </source>
</reference>
<gene>
    <name evidence="2" type="ORF">L9S41_04715</name>
</gene>
<proteinExistence type="predicted"/>
<dbReference type="RefSeq" id="WP_260749066.1">
    <property type="nucleotide sequence ID" value="NZ_CP092109.1"/>
</dbReference>
<dbReference type="SMART" id="SM00763">
    <property type="entry name" value="AAA_PrkA"/>
    <property type="match status" value="1"/>
</dbReference>
<dbReference type="InterPro" id="IPR010650">
    <property type="entry name" value="PrkA_C"/>
</dbReference>
<dbReference type="Pfam" id="PF08298">
    <property type="entry name" value="AAA_PrkA"/>
    <property type="match status" value="1"/>
</dbReference>
<feature type="domain" description="PrkA AAA" evidence="1">
    <location>
        <begin position="24"/>
        <end position="456"/>
    </location>
</feature>
<dbReference type="SUPFAM" id="SSF52540">
    <property type="entry name" value="P-loop containing nucleoside triphosphate hydrolases"/>
    <property type="match status" value="1"/>
</dbReference>
<dbReference type="GO" id="GO:0016301">
    <property type="term" value="F:kinase activity"/>
    <property type="evidence" value="ECO:0007669"/>
    <property type="project" value="UniProtKB-KW"/>
</dbReference>
<name>A0ABY5ZS66_9BACT</name>
<keyword evidence="3" id="KW-1185">Reference proteome</keyword>
<dbReference type="PANTHER" id="PTHR30267:SF2">
    <property type="entry name" value="PROTEIN PRKA"/>
    <property type="match status" value="1"/>
</dbReference>
<dbReference type="PANTHER" id="PTHR30267">
    <property type="entry name" value="PROTEIN KINASE PRKA"/>
    <property type="match status" value="1"/>
</dbReference>
<dbReference type="InterPro" id="IPR027417">
    <property type="entry name" value="P-loop_NTPase"/>
</dbReference>
<dbReference type="EMBL" id="CP092109">
    <property type="protein sequence ID" value="UWZ80705.1"/>
    <property type="molecule type" value="Genomic_DNA"/>
</dbReference>
<dbReference type="Pfam" id="PF06798">
    <property type="entry name" value="PrkA"/>
    <property type="match status" value="1"/>
</dbReference>
<evidence type="ECO:0000313" key="2">
    <source>
        <dbReference type="EMBL" id="UWZ80705.1"/>
    </source>
</evidence>
<evidence type="ECO:0000313" key="3">
    <source>
        <dbReference type="Proteomes" id="UP001060414"/>
    </source>
</evidence>
<dbReference type="Proteomes" id="UP001060414">
    <property type="component" value="Chromosome"/>
</dbReference>
<evidence type="ECO:0000259" key="1">
    <source>
        <dbReference type="SMART" id="SM00763"/>
    </source>
</evidence>
<accession>A0ABY5ZS66</accession>
<sequence>MNSIEKALQRINLSLNHWGQGEQLSFEEFLQRTAESPQRMVRNIFQQFHDMIRSYLREGYDEYPDDPESIHFRSYDTTRLFVEDTDNPFFADRLFANRLVNLVDALKRGAQQNKIYIFEGPHGCGKSTFLNNLLMKFEKYANTEQGATWETVWRLDRRLLGTFSQQETNQFLDKLSQLLDEYELEQKEGAELKLPAAMPESHVEVPCPSHDHPLLMIPKEGRRLFLDELFAADPEARALLAEKEYDWVFRSAPCTICESLYQALLGKLRNPAQVFRMVQARPIAFNRRVGEGVSVFNPGDKPLKQISLSNEILQNRLNALLRDSNQVRYLYSRFARTNNGIYALMDVKGHNVERLIELHNIISEGVHKVEDIEENVSSLFLALMNPEDKENIKDFQSFSDRIEYIKIPYVLDINTEVEIYRKTFGGQIDEGFLPRVLHNFSRTIISSRMNIRSEAMLEWIGDADKYKIYCDPNLQLLKMEIYTGHIPKWLSEEDRKRLTAKRRRRIIAESETEGTRGFSGRDALKIFNDFHSAYAKEGKLITMANLHKYFRTHKELVEALPHGFLDSLVQMYDYTVLQEVKESLYYYNEEQIGREITNYLFAVNFEPGTTATCNYTGNRLEINEEFFEGSERKLLGPAADFAQRLRFRRAVQKEYTASALTQEIMAEGKTINETTLFRDLFERYVYHLKEKVLDPFLENENFRRAIKDFGGESFRTYDKKIRADVSFLINNLVRKYKYTPTGAREVCMYVIDNDIAKKFSDR</sequence>
<organism evidence="2 3">
    <name type="scientific">Geoalkalibacter halelectricus</name>
    <dbReference type="NCBI Taxonomy" id="2847045"/>
    <lineage>
        <taxon>Bacteria</taxon>
        <taxon>Pseudomonadati</taxon>
        <taxon>Thermodesulfobacteriota</taxon>
        <taxon>Desulfuromonadia</taxon>
        <taxon>Desulfuromonadales</taxon>
        <taxon>Geoalkalibacteraceae</taxon>
        <taxon>Geoalkalibacter</taxon>
    </lineage>
</organism>
<keyword evidence="2" id="KW-0808">Transferase</keyword>